<evidence type="ECO:0000313" key="2">
    <source>
        <dbReference type="EMBL" id="OLL22341.1"/>
    </source>
</evidence>
<dbReference type="EMBL" id="LXFE01003456">
    <property type="protein sequence ID" value="OLL22341.1"/>
    <property type="molecule type" value="Genomic_DNA"/>
</dbReference>
<feature type="compositionally biased region" description="Low complexity" evidence="1">
    <location>
        <begin position="14"/>
        <end position="28"/>
    </location>
</feature>
<name>A0A1U7LII2_NEOID</name>
<proteinExistence type="predicted"/>
<keyword evidence="3" id="KW-1185">Reference proteome</keyword>
<dbReference type="AlphaFoldDB" id="A0A1U7LII2"/>
<evidence type="ECO:0000256" key="1">
    <source>
        <dbReference type="SAM" id="MobiDB-lite"/>
    </source>
</evidence>
<accession>A0A1U7LII2</accession>
<dbReference type="Proteomes" id="UP000186594">
    <property type="component" value="Unassembled WGS sequence"/>
</dbReference>
<evidence type="ECO:0000313" key="3">
    <source>
        <dbReference type="Proteomes" id="UP000186594"/>
    </source>
</evidence>
<feature type="compositionally biased region" description="Polar residues" evidence="1">
    <location>
        <begin position="137"/>
        <end position="155"/>
    </location>
</feature>
<feature type="compositionally biased region" description="Polar residues" evidence="1">
    <location>
        <begin position="1"/>
        <end position="13"/>
    </location>
</feature>
<sequence length="184" mass="21042">MLNTHCSSPLRATSPNLQSSPPSSPLSSKFNQRRASFKKGGDASPWRDRQRCLFLDKVRSGRDRRFLHGRGGEDEMMRIMYASEKKRAERAMEREAQNIDSAEPDEMDAEFLEELQKQEEKELEACLSHFYSEHENQTTQDAEMSTSQPKRSNIPQTCQNCNINNLEQVEGGIVCFTCGWSCTL</sequence>
<dbReference type="STRING" id="1198029.A0A1U7LII2"/>
<feature type="region of interest" description="Disordered" evidence="1">
    <location>
        <begin position="1"/>
        <end position="45"/>
    </location>
</feature>
<organism evidence="2 3">
    <name type="scientific">Neolecta irregularis (strain DAH-3)</name>
    <dbReference type="NCBI Taxonomy" id="1198029"/>
    <lineage>
        <taxon>Eukaryota</taxon>
        <taxon>Fungi</taxon>
        <taxon>Dikarya</taxon>
        <taxon>Ascomycota</taxon>
        <taxon>Taphrinomycotina</taxon>
        <taxon>Neolectales</taxon>
        <taxon>Neolectaceae</taxon>
        <taxon>Neolecta</taxon>
    </lineage>
</organism>
<dbReference type="OrthoDB" id="5279705at2759"/>
<protein>
    <submittedName>
        <fullName evidence="2">Uncharacterized protein</fullName>
    </submittedName>
</protein>
<comment type="caution">
    <text evidence="2">The sequence shown here is derived from an EMBL/GenBank/DDBJ whole genome shotgun (WGS) entry which is preliminary data.</text>
</comment>
<gene>
    <name evidence="2" type="ORF">NEOLI_004403</name>
</gene>
<feature type="region of interest" description="Disordered" evidence="1">
    <location>
        <begin position="135"/>
        <end position="155"/>
    </location>
</feature>
<reference evidence="2 3" key="1">
    <citation type="submission" date="2016-04" db="EMBL/GenBank/DDBJ databases">
        <title>Evolutionary innovation and constraint leading to complex multicellularity in the Ascomycota.</title>
        <authorList>
            <person name="Cisse O."/>
            <person name="Nguyen A."/>
            <person name="Hewitt D.A."/>
            <person name="Jedd G."/>
            <person name="Stajich J.E."/>
        </authorList>
    </citation>
    <scope>NUCLEOTIDE SEQUENCE [LARGE SCALE GENOMIC DNA]</scope>
    <source>
        <strain evidence="2 3">DAH-3</strain>
    </source>
</reference>